<evidence type="ECO:0000313" key="2">
    <source>
        <dbReference type="Proteomes" id="UP001454036"/>
    </source>
</evidence>
<dbReference type="EMBL" id="BAABME010015862">
    <property type="protein sequence ID" value="GAA0143340.1"/>
    <property type="molecule type" value="Genomic_DNA"/>
</dbReference>
<comment type="caution">
    <text evidence="1">The sequence shown here is derived from an EMBL/GenBank/DDBJ whole genome shotgun (WGS) entry which is preliminary data.</text>
</comment>
<gene>
    <name evidence="1" type="ORF">LIER_35726</name>
</gene>
<dbReference type="CDD" id="cd09272">
    <property type="entry name" value="RNase_HI_RT_Ty1"/>
    <property type="match status" value="1"/>
</dbReference>
<evidence type="ECO:0008006" key="3">
    <source>
        <dbReference type="Google" id="ProtNLM"/>
    </source>
</evidence>
<dbReference type="Proteomes" id="UP001454036">
    <property type="component" value="Unassembled WGS sequence"/>
</dbReference>
<protein>
    <recommendedName>
        <fullName evidence="3">Retrovirus-related Pol polyprotein from transposon RE1</fullName>
    </recommendedName>
</protein>
<dbReference type="PANTHER" id="PTHR11439:SF440">
    <property type="entry name" value="INTEGRASE CATALYTIC DOMAIN-CONTAINING PROTEIN"/>
    <property type="match status" value="1"/>
</dbReference>
<reference evidence="1 2" key="1">
    <citation type="submission" date="2024-01" db="EMBL/GenBank/DDBJ databases">
        <title>The complete chloroplast genome sequence of Lithospermum erythrorhizon: insights into the phylogenetic relationship among Boraginaceae species and the maternal lineages of purple gromwells.</title>
        <authorList>
            <person name="Okada T."/>
            <person name="Watanabe K."/>
        </authorList>
    </citation>
    <scope>NUCLEOTIDE SEQUENCE [LARGE SCALE GENOMIC DNA]</scope>
</reference>
<organism evidence="1 2">
    <name type="scientific">Lithospermum erythrorhizon</name>
    <name type="common">Purple gromwell</name>
    <name type="synonym">Lithospermum officinale var. erythrorhizon</name>
    <dbReference type="NCBI Taxonomy" id="34254"/>
    <lineage>
        <taxon>Eukaryota</taxon>
        <taxon>Viridiplantae</taxon>
        <taxon>Streptophyta</taxon>
        <taxon>Embryophyta</taxon>
        <taxon>Tracheophyta</taxon>
        <taxon>Spermatophyta</taxon>
        <taxon>Magnoliopsida</taxon>
        <taxon>eudicotyledons</taxon>
        <taxon>Gunneridae</taxon>
        <taxon>Pentapetalae</taxon>
        <taxon>asterids</taxon>
        <taxon>lamiids</taxon>
        <taxon>Boraginales</taxon>
        <taxon>Boraginaceae</taxon>
        <taxon>Boraginoideae</taxon>
        <taxon>Lithospermeae</taxon>
        <taxon>Lithospermum</taxon>
    </lineage>
</organism>
<dbReference type="PANTHER" id="PTHR11439">
    <property type="entry name" value="GAG-POL-RELATED RETROTRANSPOSON"/>
    <property type="match status" value="1"/>
</dbReference>
<name>A0AAV3NVG4_LITER</name>
<keyword evidence="2" id="KW-1185">Reference proteome</keyword>
<sequence length="192" mass="21854">MLGCRASSSPLKLGNKDHMFEGEPVEISPYQQLVRKLIYLSHTKPDIAFAISLVSQYMHKPCQEHLDAVYRILKYLKQAPGKGLFFKKSGDRTTKTFTDADWTGSVDDKRSTSRYCALSAINIAHNPVQHDRTKHVEVDKHFIKEKLDRDVITIKHVPTGQQVADVLTKGLAKKQFSLLMRKLAFTNIYRPA</sequence>
<proteinExistence type="predicted"/>
<dbReference type="AlphaFoldDB" id="A0AAV3NVG4"/>
<evidence type="ECO:0000313" key="1">
    <source>
        <dbReference type="EMBL" id="GAA0143340.1"/>
    </source>
</evidence>
<accession>A0AAV3NVG4</accession>